<accession>A0A7X5RKU9</accession>
<gene>
    <name evidence="2" type="ORF">GTH32_07510</name>
</gene>
<name>A0A7X5RKU9_9ALTE</name>
<dbReference type="RefSeq" id="WP_163084618.1">
    <property type="nucleotide sequence ID" value="NZ_JAAAWN010000007.1"/>
</dbReference>
<keyword evidence="1" id="KW-0732">Signal</keyword>
<dbReference type="NCBIfam" id="NF033208">
    <property type="entry name" value="choice_anch_E"/>
    <property type="match status" value="1"/>
</dbReference>
<evidence type="ECO:0000256" key="1">
    <source>
        <dbReference type="SAM" id="SignalP"/>
    </source>
</evidence>
<dbReference type="EMBL" id="JAAAWN010000007">
    <property type="protein sequence ID" value="NDV91034.1"/>
    <property type="molecule type" value="Genomic_DNA"/>
</dbReference>
<protein>
    <submittedName>
        <fullName evidence="2">Choice-of-anchor E domain-containing protein</fullName>
    </submittedName>
</protein>
<sequence>MFKKIAFNLALVSSLVFSGAVTATAITSPSQYVFNDKDGDTDFDSDDYFNPNYSYTLSANQFDDNGGAFNLLSVTLTLSGFMEGRFELENTSADSGSEVEGLIASLLALSTSTGIDLVTVLPEFAFERSFTAYDGAIDFSGTSGDIVSASPVPVTDSETVTITDASILALFIGTSTIDLDVDGESNSTLLTDGGSVLNLAKVSSAGTLDIFYTYENASVRVSSPSTIMLFGLSLALISLRTFRRYKV</sequence>
<comment type="caution">
    <text evidence="2">The sequence shown here is derived from an EMBL/GenBank/DDBJ whole genome shotgun (WGS) entry which is preliminary data.</text>
</comment>
<evidence type="ECO:0000313" key="3">
    <source>
        <dbReference type="Proteomes" id="UP000470213"/>
    </source>
</evidence>
<evidence type="ECO:0000313" key="2">
    <source>
        <dbReference type="EMBL" id="NDV91034.1"/>
    </source>
</evidence>
<reference evidence="2 3" key="1">
    <citation type="submission" date="2020-01" db="EMBL/GenBank/DDBJ databases">
        <authorList>
            <person name="Chen J."/>
            <person name="Zhu S."/>
            <person name="Yang J."/>
        </authorList>
    </citation>
    <scope>NUCLEOTIDE SEQUENCE [LARGE SCALE GENOMIC DNA]</scope>
    <source>
        <strain evidence="2 3">345S023</strain>
    </source>
</reference>
<proteinExistence type="predicted"/>
<dbReference type="AlphaFoldDB" id="A0A7X5RKU9"/>
<feature type="signal peptide" evidence="1">
    <location>
        <begin position="1"/>
        <end position="23"/>
    </location>
</feature>
<organism evidence="2 3">
    <name type="scientific">Alteromonas profundi</name>
    <dbReference type="NCBI Taxonomy" id="2696062"/>
    <lineage>
        <taxon>Bacteria</taxon>
        <taxon>Pseudomonadati</taxon>
        <taxon>Pseudomonadota</taxon>
        <taxon>Gammaproteobacteria</taxon>
        <taxon>Alteromonadales</taxon>
        <taxon>Alteromonadaceae</taxon>
        <taxon>Alteromonas/Salinimonas group</taxon>
        <taxon>Alteromonas</taxon>
    </lineage>
</organism>
<dbReference type="Proteomes" id="UP000470213">
    <property type="component" value="Unassembled WGS sequence"/>
</dbReference>
<feature type="chain" id="PRO_5031140065" evidence="1">
    <location>
        <begin position="24"/>
        <end position="247"/>
    </location>
</feature>
<keyword evidence="3" id="KW-1185">Reference proteome</keyword>